<dbReference type="HOGENOM" id="CLU_006281_0_0_1"/>
<reference evidence="5" key="1">
    <citation type="journal article" date="2011" name="PLoS Biol.">
        <title>Gene gain and loss during evolution of obligate parasitism in the white rust pathogen of Arabidopsis thaliana.</title>
        <authorList>
            <person name="Kemen E."/>
            <person name="Gardiner A."/>
            <person name="Schultz-Larsen T."/>
            <person name="Kemen A.C."/>
            <person name="Balmuth A.L."/>
            <person name="Robert-Seilaniantz A."/>
            <person name="Bailey K."/>
            <person name="Holub E."/>
            <person name="Studholme D.J."/>
            <person name="Maclean D."/>
            <person name="Jones J.D."/>
        </authorList>
    </citation>
    <scope>NUCLEOTIDE SEQUENCE</scope>
</reference>
<feature type="domain" description="PDZ" evidence="3">
    <location>
        <begin position="335"/>
        <end position="419"/>
    </location>
</feature>
<dbReference type="Pfam" id="PF01852">
    <property type="entry name" value="START"/>
    <property type="match status" value="1"/>
</dbReference>
<feature type="domain" description="START" evidence="4">
    <location>
        <begin position="52"/>
        <end position="247"/>
    </location>
</feature>
<dbReference type="InterPro" id="IPR002913">
    <property type="entry name" value="START_lipid-bd_dom"/>
</dbReference>
<accession>F0WN59</accession>
<dbReference type="InterPro" id="IPR001478">
    <property type="entry name" value="PDZ"/>
</dbReference>
<keyword evidence="2" id="KW-1133">Transmembrane helix</keyword>
<feature type="transmembrane region" description="Helical" evidence="2">
    <location>
        <begin position="1098"/>
        <end position="1118"/>
    </location>
</feature>
<dbReference type="InterPro" id="IPR051213">
    <property type="entry name" value="START_lipid_transfer"/>
</dbReference>
<dbReference type="SUPFAM" id="SSF55961">
    <property type="entry name" value="Bet v1-like"/>
    <property type="match status" value="2"/>
</dbReference>
<organism evidence="5">
    <name type="scientific">Albugo laibachii Nc14</name>
    <dbReference type="NCBI Taxonomy" id="890382"/>
    <lineage>
        <taxon>Eukaryota</taxon>
        <taxon>Sar</taxon>
        <taxon>Stramenopiles</taxon>
        <taxon>Oomycota</taxon>
        <taxon>Peronosporomycetes</taxon>
        <taxon>Albuginales</taxon>
        <taxon>Albuginaceae</taxon>
        <taxon>Albugo</taxon>
    </lineage>
</organism>
<name>F0WN59_9STRA</name>
<protein>
    <submittedName>
        <fullName evidence="5">Transmembrane protein putative</fullName>
    </submittedName>
</protein>
<dbReference type="SUPFAM" id="SSF50156">
    <property type="entry name" value="PDZ domain-like"/>
    <property type="match status" value="1"/>
</dbReference>
<feature type="region of interest" description="Disordered" evidence="1">
    <location>
        <begin position="282"/>
        <end position="309"/>
    </location>
</feature>
<feature type="compositionally biased region" description="Low complexity" evidence="1">
    <location>
        <begin position="990"/>
        <end position="1001"/>
    </location>
</feature>
<dbReference type="PROSITE" id="PS50106">
    <property type="entry name" value="PDZ"/>
    <property type="match status" value="1"/>
</dbReference>
<evidence type="ECO:0000313" key="5">
    <source>
        <dbReference type="EMBL" id="CCA22748.1"/>
    </source>
</evidence>
<feature type="transmembrane region" description="Helical" evidence="2">
    <location>
        <begin position="1024"/>
        <end position="1047"/>
    </location>
</feature>
<reference evidence="5" key="2">
    <citation type="submission" date="2011-02" db="EMBL/GenBank/DDBJ databases">
        <authorList>
            <person name="MacLean D."/>
        </authorList>
    </citation>
    <scope>NUCLEOTIDE SEQUENCE</scope>
</reference>
<dbReference type="EMBL" id="FR824211">
    <property type="protein sequence ID" value="CCA22748.1"/>
    <property type="molecule type" value="Genomic_DNA"/>
</dbReference>
<dbReference type="Gene3D" id="3.30.530.20">
    <property type="match status" value="2"/>
</dbReference>
<dbReference type="PANTHER" id="PTHR19308:SF39">
    <property type="entry name" value="PHOSPHATIDYLCHOLINE TRANSFER PROTEIN"/>
    <property type="match status" value="1"/>
</dbReference>
<dbReference type="PROSITE" id="PS50848">
    <property type="entry name" value="START"/>
    <property type="match status" value="1"/>
</dbReference>
<keyword evidence="2 5" id="KW-0812">Transmembrane</keyword>
<dbReference type="AlphaFoldDB" id="F0WN59"/>
<keyword evidence="2" id="KW-0472">Membrane</keyword>
<evidence type="ECO:0000259" key="4">
    <source>
        <dbReference type="PROSITE" id="PS50848"/>
    </source>
</evidence>
<dbReference type="Gene3D" id="2.30.42.10">
    <property type="match status" value="1"/>
</dbReference>
<proteinExistence type="predicted"/>
<dbReference type="InterPro" id="IPR023393">
    <property type="entry name" value="START-like_dom_sf"/>
</dbReference>
<dbReference type="GO" id="GO:0008289">
    <property type="term" value="F:lipid binding"/>
    <property type="evidence" value="ECO:0007669"/>
    <property type="project" value="InterPro"/>
</dbReference>
<gene>
    <name evidence="5" type="primary">AlNc14C166G7892</name>
    <name evidence="5" type="ORF">ALNC14_088910</name>
</gene>
<feature type="transmembrane region" description="Helical" evidence="2">
    <location>
        <begin position="1143"/>
        <end position="1164"/>
    </location>
</feature>
<evidence type="ECO:0000259" key="3">
    <source>
        <dbReference type="PROSITE" id="PS50106"/>
    </source>
</evidence>
<feature type="region of interest" description="Disordered" evidence="1">
    <location>
        <begin position="990"/>
        <end position="1015"/>
    </location>
</feature>
<dbReference type="InterPro" id="IPR036034">
    <property type="entry name" value="PDZ_sf"/>
</dbReference>
<evidence type="ECO:0000256" key="2">
    <source>
        <dbReference type="SAM" id="Phobius"/>
    </source>
</evidence>
<dbReference type="PANTHER" id="PTHR19308">
    <property type="entry name" value="PHOSPHATIDYLCHOLINE TRANSFER PROTEIN"/>
    <property type="match status" value="1"/>
</dbReference>
<dbReference type="GO" id="GO:0005737">
    <property type="term" value="C:cytoplasm"/>
    <property type="evidence" value="ECO:0007669"/>
    <property type="project" value="UniProtKB-ARBA"/>
</dbReference>
<evidence type="ECO:0000256" key="1">
    <source>
        <dbReference type="SAM" id="MobiDB-lite"/>
    </source>
</evidence>
<sequence length="1167" mass="134164">MATSIERNANENTEKYEAELTGTILDQNTCMYNKSIELWSVELTSFHKHAIWSQLDTKLYRDNDIRLYRHLQSNETLPRYYMQASFQFSAELVFNALFDSTYYEQWKPIGINQTQKIVSGKGDRKSGSACDQLLHVTCELPWPFLHRDYVYQRRLRHYTNNGLESYVMVSHNVHDADIPQVNDIKRVQNYKARLLLRETDRDRCALYVEFQDDTDRSIPDYVLSVVISITLPTFFRELKTACSNYKKYQSTLNNDAQKCIPSVMVKTSNVIETKRIEHGQGSLLIMKPNKDQKDQSQPNKQHKKWSRGHSLDIVSSRPARMEHERQRTMDCLADKIEIISTDQFTVLFYEAVIGLHLTMQKGDNQIFVTKCEQDTEASIYPFYLKSGCYLVSINGTLVSELDFDDVLQRIRDSPRPMKLGFKNPIPSDDQPHITPRLIKHSKTKLKCLLTTKDTEEFITSLKPFQIETNTGAVIQRDVFLHARSRVFKSSGKYVMVTKGFVLHKINGCNFLRANFIDICAHLSKEVATLKKLSFYATDAVECLHEHLKESFFSNLSSSFSRSIPGYKRSASTQSAIGPTSFSSSSLIQTSSANDTLGSIPSTIDKHNIHSQMHRDENEQPISDELNATECLLDYSDIVITAKNFEWAWKHIQLLRIEERLFSATLLLDRMESYISKLPDENLNLIESVQTAMKEEEGALKQIRKRTQCASQALHDFNNDEGADWQFAQSYLGVSTFWKPGDNGTIWLKMDGIIEGADIFNTLAVIREIDLYRHWAPFCNNSEILSDIGRCELLAYFCLSLPLTPRDAVLHAFGVNACYEHRCVLLLGETPDSSMIDVPKMKGWNSDRIHIHGFRALIEPIEKLTTRACIVINMDPKCALPKNVINYWIKKGAGLMHYMIIKESIKIEKARREKSANEHLKRIECDPVGFYAWLQPRVREWFELHAANRLPTPFKKNTMETSREQVKCQRSIDIQPSNPSAQSIASEHITSSQLHSSQKLSSPEIRASDYSSSPRVSTSLCETKYTWVACIWDSRVWALLVLCLLFSIRPGHFWYACMVKFCFTYSSAHVRLPNLSFRTKHISEKNLQKRELCQIKQRALTCIAIAYDVMSSIAIWLWTSKFDTEKAMLGVQNSAILRKEGENFWFVTSSLFFLSLVVLIHLLGIMKV</sequence>